<dbReference type="Proteomes" id="UP000294530">
    <property type="component" value="Unassembled WGS sequence"/>
</dbReference>
<accession>A0A976FMC5</accession>
<protein>
    <submittedName>
        <fullName evidence="2">Uncharacterized protein</fullName>
    </submittedName>
</protein>
<comment type="caution">
    <text evidence="2">The sequence shown here is derived from an EMBL/GenBank/DDBJ whole genome shotgun (WGS) entry which is preliminary data.</text>
</comment>
<feature type="region of interest" description="Disordered" evidence="1">
    <location>
        <begin position="1"/>
        <end position="23"/>
    </location>
</feature>
<dbReference type="RefSeq" id="XP_067818852.1">
    <property type="nucleotide sequence ID" value="XM_067964109.1"/>
</dbReference>
<evidence type="ECO:0000256" key="1">
    <source>
        <dbReference type="SAM" id="MobiDB-lite"/>
    </source>
</evidence>
<dbReference type="EMBL" id="SHOA02000002">
    <property type="protein sequence ID" value="TDH69353.1"/>
    <property type="molecule type" value="Genomic_DNA"/>
</dbReference>
<evidence type="ECO:0000313" key="3">
    <source>
        <dbReference type="Proteomes" id="UP000294530"/>
    </source>
</evidence>
<organism evidence="2 3">
    <name type="scientific">Bremia lactucae</name>
    <name type="common">Lettuce downy mildew</name>
    <dbReference type="NCBI Taxonomy" id="4779"/>
    <lineage>
        <taxon>Eukaryota</taxon>
        <taxon>Sar</taxon>
        <taxon>Stramenopiles</taxon>
        <taxon>Oomycota</taxon>
        <taxon>Peronosporomycetes</taxon>
        <taxon>Peronosporales</taxon>
        <taxon>Peronosporaceae</taxon>
        <taxon>Bremia</taxon>
    </lineage>
</organism>
<dbReference type="AlphaFoldDB" id="A0A976FMC5"/>
<evidence type="ECO:0000313" key="2">
    <source>
        <dbReference type="EMBL" id="TDH69353.1"/>
    </source>
</evidence>
<sequence length="73" mass="8252">MQAQFNEAAKKSNACKKQGNGNADELHAMKKTVASLKRQDTHLCLRVKTCTNNVICQTLSNRRTATKQHQHWS</sequence>
<dbReference type="KEGG" id="blac:94349780"/>
<dbReference type="GeneID" id="94349780"/>
<gene>
    <name evidence="2" type="ORF">CCR75_006036</name>
</gene>
<name>A0A976FMC5_BRELC</name>
<keyword evidence="3" id="KW-1185">Reference proteome</keyword>
<reference evidence="2 3" key="1">
    <citation type="journal article" date="2021" name="Genome Biol.">
        <title>AFLAP: assembly-free linkage analysis pipeline using k-mers from genome sequencing data.</title>
        <authorList>
            <person name="Fletcher K."/>
            <person name="Zhang L."/>
            <person name="Gil J."/>
            <person name="Han R."/>
            <person name="Cavanaugh K."/>
            <person name="Michelmore R."/>
        </authorList>
    </citation>
    <scope>NUCLEOTIDE SEQUENCE [LARGE SCALE GENOMIC DNA]</scope>
    <source>
        <strain evidence="2 3">SF5</strain>
    </source>
</reference>
<proteinExistence type="predicted"/>